<name>A0A401ZNH5_9CHLR</name>
<feature type="domain" description="Xylose isomerase-like TIM barrel" evidence="1">
    <location>
        <begin position="33"/>
        <end position="257"/>
    </location>
</feature>
<gene>
    <name evidence="2" type="ORF">KDAU_57440</name>
</gene>
<dbReference type="SUPFAM" id="SSF51658">
    <property type="entry name" value="Xylose isomerase-like"/>
    <property type="match status" value="1"/>
</dbReference>
<protein>
    <submittedName>
        <fullName evidence="2">Xylose isomerase</fullName>
    </submittedName>
</protein>
<accession>A0A401ZNH5</accession>
<comment type="caution">
    <text evidence="2">The sequence shown here is derived from an EMBL/GenBank/DDBJ whole genome shotgun (WGS) entry which is preliminary data.</text>
</comment>
<keyword evidence="3" id="KW-1185">Reference proteome</keyword>
<dbReference type="Pfam" id="PF01261">
    <property type="entry name" value="AP_endonuc_2"/>
    <property type="match status" value="1"/>
</dbReference>
<dbReference type="PANTHER" id="PTHR12110:SF52">
    <property type="entry name" value="XYLOSE ISOMERASE"/>
    <property type="match status" value="1"/>
</dbReference>
<dbReference type="GO" id="GO:0016853">
    <property type="term" value="F:isomerase activity"/>
    <property type="evidence" value="ECO:0007669"/>
    <property type="project" value="UniProtKB-KW"/>
</dbReference>
<reference evidence="3" key="1">
    <citation type="submission" date="2018-12" db="EMBL/GenBank/DDBJ databases">
        <title>Tengunoibacter tsumagoiensis gen. nov., sp. nov., Dictyobacter kobayashii sp. nov., D. alpinus sp. nov., and D. joshuensis sp. nov. and description of Dictyobacteraceae fam. nov. within the order Ktedonobacterales isolated from Tengu-no-mugimeshi.</title>
        <authorList>
            <person name="Wang C.M."/>
            <person name="Zheng Y."/>
            <person name="Sakai Y."/>
            <person name="Toyoda A."/>
            <person name="Minakuchi Y."/>
            <person name="Abe K."/>
            <person name="Yokota A."/>
            <person name="Yabe S."/>
        </authorList>
    </citation>
    <scope>NUCLEOTIDE SEQUENCE [LARGE SCALE GENOMIC DNA]</scope>
    <source>
        <strain evidence="3">S-27</strain>
    </source>
</reference>
<evidence type="ECO:0000259" key="1">
    <source>
        <dbReference type="Pfam" id="PF01261"/>
    </source>
</evidence>
<evidence type="ECO:0000313" key="2">
    <source>
        <dbReference type="EMBL" id="GCE08415.1"/>
    </source>
</evidence>
<dbReference type="PANTHER" id="PTHR12110">
    <property type="entry name" value="HYDROXYPYRUVATE ISOMERASE"/>
    <property type="match status" value="1"/>
</dbReference>
<dbReference type="EMBL" id="BIFQ01000002">
    <property type="protein sequence ID" value="GCE08415.1"/>
    <property type="molecule type" value="Genomic_DNA"/>
</dbReference>
<keyword evidence="2" id="KW-0413">Isomerase</keyword>
<dbReference type="Gene3D" id="3.20.20.150">
    <property type="entry name" value="Divalent-metal-dependent TIM barrel enzymes"/>
    <property type="match status" value="1"/>
</dbReference>
<dbReference type="InterPro" id="IPR050312">
    <property type="entry name" value="IolE/XylAMocC-like"/>
</dbReference>
<sequence>MQQHELRDLTRLSLNQATIDQWDARAAIEGCQRAGIPWIGLWRDKVARTGLSETARLVRETGIQVSSLCRGGWFPAATATERQTRIDDNKRAIEEAAELQTKVLVLVCGPAPDRDIQAAREMVEDALTQILPFAHQHGISLGIEPLHPMYAADRSVITSLAEANQIVEKFNDAHLGVVIDTFHVWWDVSVYEQIARASGHILGFHISDWLVPLPDVLLGRGMMGDGVIELRKLRQAVDAAGYQGPIEVEIFNRAIWNLPGDDVLDIMKRRYLEHV</sequence>
<evidence type="ECO:0000313" key="3">
    <source>
        <dbReference type="Proteomes" id="UP000287224"/>
    </source>
</evidence>
<dbReference type="InterPro" id="IPR013022">
    <property type="entry name" value="Xyl_isomerase-like_TIM-brl"/>
</dbReference>
<dbReference type="OrthoDB" id="9782626at2"/>
<dbReference type="AlphaFoldDB" id="A0A401ZNH5"/>
<organism evidence="2 3">
    <name type="scientific">Dictyobacter aurantiacus</name>
    <dbReference type="NCBI Taxonomy" id="1936993"/>
    <lineage>
        <taxon>Bacteria</taxon>
        <taxon>Bacillati</taxon>
        <taxon>Chloroflexota</taxon>
        <taxon>Ktedonobacteria</taxon>
        <taxon>Ktedonobacterales</taxon>
        <taxon>Dictyobacteraceae</taxon>
        <taxon>Dictyobacter</taxon>
    </lineage>
</organism>
<dbReference type="InterPro" id="IPR036237">
    <property type="entry name" value="Xyl_isomerase-like_sf"/>
</dbReference>
<proteinExistence type="predicted"/>
<dbReference type="RefSeq" id="WP_126600959.1">
    <property type="nucleotide sequence ID" value="NZ_BIFQ01000002.1"/>
</dbReference>
<dbReference type="Proteomes" id="UP000287224">
    <property type="component" value="Unassembled WGS sequence"/>
</dbReference>